<dbReference type="Proteomes" id="UP000545493">
    <property type="component" value="Unassembled WGS sequence"/>
</dbReference>
<evidence type="ECO:0000313" key="2">
    <source>
        <dbReference type="EMBL" id="NIJ11740.1"/>
    </source>
</evidence>
<protein>
    <recommendedName>
        <fullName evidence="1">DUF6879 domain-containing protein</fullName>
    </recommendedName>
</protein>
<gene>
    <name evidence="2" type="ORF">FHU38_002084</name>
</gene>
<proteinExistence type="predicted"/>
<sequence length="176" mass="20604">MPPPLVTGKAWAELFTRYRHRAWRYECQGEYHEPYETEPLRRFLAGEPYDLEYMRPWLDSIRRAVAQGKSVARVRVLTLPLTDYLRFEMSVAQLNAAAGEDIRVIDAERAEQLRLGDRDFWIFDDDTVALMHFGTRGFEGATIESEPEATAPYRLIRDRAWRHARPFHDHPALARS</sequence>
<evidence type="ECO:0000259" key="1">
    <source>
        <dbReference type="Pfam" id="PF21806"/>
    </source>
</evidence>
<reference evidence="2 3" key="1">
    <citation type="submission" date="2020-03" db="EMBL/GenBank/DDBJ databases">
        <title>Sequencing the genomes of 1000 actinobacteria strains.</title>
        <authorList>
            <person name="Klenk H.-P."/>
        </authorList>
    </citation>
    <scope>NUCLEOTIDE SEQUENCE [LARGE SCALE GENOMIC DNA]</scope>
    <source>
        <strain evidence="2 3">DSM 45685</strain>
    </source>
</reference>
<feature type="domain" description="DUF6879" evidence="1">
    <location>
        <begin position="10"/>
        <end position="169"/>
    </location>
</feature>
<dbReference type="RefSeq" id="WP_167169461.1">
    <property type="nucleotide sequence ID" value="NZ_JAAOYM010000001.1"/>
</dbReference>
<organism evidence="2 3">
    <name type="scientific">Saccharomonospora amisosensis</name>
    <dbReference type="NCBI Taxonomy" id="1128677"/>
    <lineage>
        <taxon>Bacteria</taxon>
        <taxon>Bacillati</taxon>
        <taxon>Actinomycetota</taxon>
        <taxon>Actinomycetes</taxon>
        <taxon>Pseudonocardiales</taxon>
        <taxon>Pseudonocardiaceae</taxon>
        <taxon>Saccharomonospora</taxon>
    </lineage>
</organism>
<dbReference type="EMBL" id="JAAOYM010000001">
    <property type="protein sequence ID" value="NIJ11740.1"/>
    <property type="molecule type" value="Genomic_DNA"/>
</dbReference>
<keyword evidence="3" id="KW-1185">Reference proteome</keyword>
<dbReference type="InterPro" id="IPR049244">
    <property type="entry name" value="DUF6879"/>
</dbReference>
<dbReference type="AlphaFoldDB" id="A0A7X5ZQY2"/>
<name>A0A7X5ZQY2_9PSEU</name>
<accession>A0A7X5ZQY2</accession>
<evidence type="ECO:0000313" key="3">
    <source>
        <dbReference type="Proteomes" id="UP000545493"/>
    </source>
</evidence>
<comment type="caution">
    <text evidence="2">The sequence shown here is derived from an EMBL/GenBank/DDBJ whole genome shotgun (WGS) entry which is preliminary data.</text>
</comment>
<dbReference type="Pfam" id="PF21806">
    <property type="entry name" value="DUF6879"/>
    <property type="match status" value="1"/>
</dbReference>